<dbReference type="RefSeq" id="WP_002671541.1">
    <property type="nucleotide sequence ID" value="NZ_GL573160.1"/>
</dbReference>
<feature type="domain" description="Knr4/Smi1-like" evidence="1">
    <location>
        <begin position="24"/>
        <end position="154"/>
    </location>
</feature>
<gene>
    <name evidence="2" type="ORF">HMPREF1977_0341</name>
</gene>
<name>E4MPN1_CAPOC</name>
<dbReference type="HOGENOM" id="CLU_1560176_0_0_10"/>
<sequence length="171" mass="20624">MKILRKWEVFKTIIGANEDFNKGIEISINLFLPEDLYSILRESNGQKKDTSPIFGEFVRGVLGTQNIYYRFLSLQEILETINEMKNVDKIESINLIPFAKYSVVFNGEINTHIFSIDKNSRIIYKTYFFYWEKFIRHKEFRSEKIAENLEEFIDNQILWYKEGYFKRPRLY</sequence>
<dbReference type="InterPro" id="IPR037883">
    <property type="entry name" value="Knr4/Smi1-like_sf"/>
</dbReference>
<evidence type="ECO:0000313" key="3">
    <source>
        <dbReference type="Proteomes" id="UP000005391"/>
    </source>
</evidence>
<protein>
    <recommendedName>
        <fullName evidence="1">Knr4/Smi1-like domain-containing protein</fullName>
    </recommendedName>
</protein>
<comment type="caution">
    <text evidence="2">The sequence shown here is derived from an EMBL/GenBank/DDBJ whole genome shotgun (WGS) entry which is preliminary data.</text>
</comment>
<reference evidence="2 3" key="1">
    <citation type="submission" date="2010-10" db="EMBL/GenBank/DDBJ databases">
        <authorList>
            <person name="Muzny D."/>
            <person name="Qin X."/>
            <person name="Deng J."/>
            <person name="Jiang H."/>
            <person name="Liu Y."/>
            <person name="Qu J."/>
            <person name="Song X.-Z."/>
            <person name="Zhang L."/>
            <person name="Thornton R."/>
            <person name="Coyle M."/>
            <person name="Francisco L."/>
            <person name="Jackson L."/>
            <person name="Javaid M."/>
            <person name="Korchina V."/>
            <person name="Kovar C."/>
            <person name="Mata R."/>
            <person name="Mathew T."/>
            <person name="Ngo R."/>
            <person name="Nguyen L."/>
            <person name="Nguyen N."/>
            <person name="Okwuonu G."/>
            <person name="Ongeri F."/>
            <person name="Pham C."/>
            <person name="Simmons D."/>
            <person name="Wilczek-Boney K."/>
            <person name="Hale W."/>
            <person name="Jakkamsetti A."/>
            <person name="Pham P."/>
            <person name="Ruth R."/>
            <person name="San Lucas F."/>
            <person name="Warren J."/>
            <person name="Zhang J."/>
            <person name="Zhao Z."/>
            <person name="Zhou C."/>
            <person name="Zhu D."/>
            <person name="Lee S."/>
            <person name="Bess C."/>
            <person name="Blankenburg K."/>
            <person name="Forbes L."/>
            <person name="Fu Q."/>
            <person name="Gubbala S."/>
            <person name="Hirani K."/>
            <person name="Jayaseelan J.C."/>
            <person name="Lara F."/>
            <person name="Munidasa M."/>
            <person name="Palculict T."/>
            <person name="Patil S."/>
            <person name="Pu L.-L."/>
            <person name="Saada N."/>
            <person name="Tang L."/>
            <person name="Weissenberger G."/>
            <person name="Zhu Y."/>
            <person name="Hemphill L."/>
            <person name="Shang Y."/>
            <person name="Youmans B."/>
            <person name="Ayvaz T."/>
            <person name="Ross M."/>
            <person name="Santibanez J."/>
            <person name="Aqrawi P."/>
            <person name="Gross S."/>
            <person name="Joshi V."/>
            <person name="Fowler G."/>
            <person name="Nazareth L."/>
            <person name="Reid J."/>
            <person name="Worley K."/>
            <person name="Petrosino J."/>
            <person name="Highlander S."/>
            <person name="Gibbs R."/>
        </authorList>
    </citation>
    <scope>NUCLEOTIDE SEQUENCE [LARGE SCALE GENOMIC DNA]</scope>
    <source>
        <strain evidence="2 3">F0287</strain>
    </source>
</reference>
<evidence type="ECO:0000259" key="1">
    <source>
        <dbReference type="Pfam" id="PF09346"/>
    </source>
</evidence>
<dbReference type="Proteomes" id="UP000005391">
    <property type="component" value="Unassembled WGS sequence"/>
</dbReference>
<organism evidence="2 3">
    <name type="scientific">Capnocytophaga ochracea F0287</name>
    <dbReference type="NCBI Taxonomy" id="873517"/>
    <lineage>
        <taxon>Bacteria</taxon>
        <taxon>Pseudomonadati</taxon>
        <taxon>Bacteroidota</taxon>
        <taxon>Flavobacteriia</taxon>
        <taxon>Flavobacteriales</taxon>
        <taxon>Flavobacteriaceae</taxon>
        <taxon>Capnocytophaga</taxon>
    </lineage>
</organism>
<dbReference type="AlphaFoldDB" id="E4MPN1"/>
<dbReference type="Gene3D" id="3.40.1580.10">
    <property type="entry name" value="SMI1/KNR4-like"/>
    <property type="match status" value="1"/>
</dbReference>
<proteinExistence type="predicted"/>
<dbReference type="Pfam" id="PF09346">
    <property type="entry name" value="SMI1_KNR4"/>
    <property type="match status" value="1"/>
</dbReference>
<evidence type="ECO:0000313" key="2">
    <source>
        <dbReference type="EMBL" id="EFS98361.1"/>
    </source>
</evidence>
<dbReference type="InterPro" id="IPR018958">
    <property type="entry name" value="Knr4/Smi1-like_dom"/>
</dbReference>
<accession>E4MPN1</accession>
<dbReference type="EMBL" id="AEOH01000008">
    <property type="protein sequence ID" value="EFS98361.1"/>
    <property type="molecule type" value="Genomic_DNA"/>
</dbReference>